<dbReference type="InterPro" id="IPR006059">
    <property type="entry name" value="SBP"/>
</dbReference>
<dbReference type="Proteomes" id="UP000231501">
    <property type="component" value="Unassembled WGS sequence"/>
</dbReference>
<reference evidence="3 4" key="1">
    <citation type="submission" date="2017-11" db="EMBL/GenBank/DDBJ databases">
        <title>Draft genome sequence of Mitsuaria sp. HWN-4.</title>
        <authorList>
            <person name="Gundlapally S.R."/>
        </authorList>
    </citation>
    <scope>NUCLEOTIDE SEQUENCE [LARGE SCALE GENOMIC DNA]</scope>
    <source>
        <strain evidence="3 4">HWN-4</strain>
    </source>
</reference>
<gene>
    <name evidence="3" type="ORF">CS062_14525</name>
</gene>
<evidence type="ECO:0000256" key="1">
    <source>
        <dbReference type="ARBA" id="ARBA00004418"/>
    </source>
</evidence>
<dbReference type="InterPro" id="IPR050490">
    <property type="entry name" value="Bact_solute-bd_prot1"/>
</dbReference>
<comment type="similarity">
    <text evidence="2">Belongs to the bacterial solute-binding protein 1 family.</text>
</comment>
<dbReference type="Pfam" id="PF01547">
    <property type="entry name" value="SBP_bac_1"/>
    <property type="match status" value="1"/>
</dbReference>
<keyword evidence="4" id="KW-1185">Reference proteome</keyword>
<dbReference type="Gene3D" id="3.40.190.10">
    <property type="entry name" value="Periplasmic binding protein-like II"/>
    <property type="match status" value="2"/>
</dbReference>
<dbReference type="PANTHER" id="PTHR43649:SF11">
    <property type="entry name" value="ABC TRANSPORTER SUBSTRATE-BINDING PROTEIN YESO-RELATED"/>
    <property type="match status" value="1"/>
</dbReference>
<dbReference type="InterPro" id="IPR006311">
    <property type="entry name" value="TAT_signal"/>
</dbReference>
<dbReference type="OrthoDB" id="9808332at2"/>
<dbReference type="GO" id="GO:0042597">
    <property type="term" value="C:periplasmic space"/>
    <property type="evidence" value="ECO:0007669"/>
    <property type="project" value="UniProtKB-SubCell"/>
</dbReference>
<dbReference type="SUPFAM" id="SSF53850">
    <property type="entry name" value="Periplasmic binding protein-like II"/>
    <property type="match status" value="1"/>
</dbReference>
<comment type="caution">
    <text evidence="3">The sequence shown here is derived from an EMBL/GenBank/DDBJ whole genome shotgun (WGS) entry which is preliminary data.</text>
</comment>
<dbReference type="RefSeq" id="WP_099862341.1">
    <property type="nucleotide sequence ID" value="NZ_PEOG01000037.1"/>
</dbReference>
<dbReference type="AlphaFoldDB" id="A0A2G9CA15"/>
<evidence type="ECO:0000313" key="3">
    <source>
        <dbReference type="EMBL" id="PIM52464.1"/>
    </source>
</evidence>
<evidence type="ECO:0000313" key="4">
    <source>
        <dbReference type="Proteomes" id="UP000231501"/>
    </source>
</evidence>
<accession>A0A2G9CA15</accession>
<evidence type="ECO:0008006" key="5">
    <source>
        <dbReference type="Google" id="ProtNLM"/>
    </source>
</evidence>
<dbReference type="PROSITE" id="PS51318">
    <property type="entry name" value="TAT"/>
    <property type="match status" value="1"/>
</dbReference>
<dbReference type="PANTHER" id="PTHR43649">
    <property type="entry name" value="ARABINOSE-BINDING PROTEIN-RELATED"/>
    <property type="match status" value="1"/>
</dbReference>
<name>A0A2G9CA15_9BURK</name>
<dbReference type="EMBL" id="PEOG01000037">
    <property type="protein sequence ID" value="PIM52464.1"/>
    <property type="molecule type" value="Genomic_DNA"/>
</dbReference>
<evidence type="ECO:0000256" key="2">
    <source>
        <dbReference type="ARBA" id="ARBA00008520"/>
    </source>
</evidence>
<proteinExistence type="inferred from homology"/>
<sequence length="447" mass="49116">MSLPRRQVLGLAAGGAAVAAAAGLGAALTAPAVLRAQDKGTVLRFAWWGGAGRHEATLKALALFERRHGVRVKAEYMGFNGYLERLTTQIAGGSEPEVMQINWAWLAMFSKRGNGFADLRRHAALLDLAQFDREDLAYGDVAGKLNALPVSFSARVMLWNQAAFDRAGLALPRSWDELFATGPAFRRILGQDAYPLDGELYDMMLLSQAWVQQRHGTPYVDPASPRVAMNEAAALDWVRIYKRLVTEHVATPLPLRASLGGAEKPTEQQPDWVVGRWAGNYTWDSVIGLRASTLDKRQKLVLGKFPTLPGALDSGMFGRPTVMYAVSRHAEKNGRAELAARLVNFLLTDPEAATLLGRTRGLPSARGPFEQLKAAGTLPPLEVAAHEQIKVQRESGRLRRPAPLFEHARLHKFMREVFETVAYGKTTEVDAARRLVAEGQALLQRIK</sequence>
<organism evidence="3 4">
    <name type="scientific">Roseateles chitinivorans</name>
    <dbReference type="NCBI Taxonomy" id="2917965"/>
    <lineage>
        <taxon>Bacteria</taxon>
        <taxon>Pseudomonadati</taxon>
        <taxon>Pseudomonadota</taxon>
        <taxon>Betaproteobacteria</taxon>
        <taxon>Burkholderiales</taxon>
        <taxon>Sphaerotilaceae</taxon>
        <taxon>Roseateles</taxon>
    </lineage>
</organism>
<comment type="subcellular location">
    <subcellularLocation>
        <location evidence="1">Periplasm</location>
    </subcellularLocation>
</comment>
<protein>
    <recommendedName>
        <fullName evidence="5">Carbohydrate ABC transporter substrate-binding protein</fullName>
    </recommendedName>
</protein>